<dbReference type="PROSITE" id="PS50234">
    <property type="entry name" value="VWFA"/>
    <property type="match status" value="1"/>
</dbReference>
<dbReference type="InterPro" id="IPR002035">
    <property type="entry name" value="VWF_A"/>
</dbReference>
<feature type="non-terminal residue" evidence="3">
    <location>
        <position position="1"/>
    </location>
</feature>
<feature type="domain" description="VWFA" evidence="1">
    <location>
        <begin position="14"/>
        <end position="135"/>
    </location>
</feature>
<dbReference type="Gene3D" id="3.40.50.410">
    <property type="entry name" value="von Willebrand factor, type A domain"/>
    <property type="match status" value="1"/>
</dbReference>
<dbReference type="Pfam" id="PF00092">
    <property type="entry name" value="VWA"/>
    <property type="match status" value="1"/>
</dbReference>
<dbReference type="InterPro" id="IPR036465">
    <property type="entry name" value="vWFA_dom_sf"/>
</dbReference>
<proteinExistence type="predicted"/>
<evidence type="ECO:0000313" key="2">
    <source>
        <dbReference type="Proteomes" id="UP000694888"/>
    </source>
</evidence>
<dbReference type="SUPFAM" id="SSF53300">
    <property type="entry name" value="vWA-like"/>
    <property type="match status" value="1"/>
</dbReference>
<evidence type="ECO:0000313" key="3">
    <source>
        <dbReference type="RefSeq" id="XP_005113553.1"/>
    </source>
</evidence>
<dbReference type="InterPro" id="IPR050525">
    <property type="entry name" value="ECM_Assembly_Org"/>
</dbReference>
<organism evidence="2 3">
    <name type="scientific">Aplysia californica</name>
    <name type="common">California sea hare</name>
    <dbReference type="NCBI Taxonomy" id="6500"/>
    <lineage>
        <taxon>Eukaryota</taxon>
        <taxon>Metazoa</taxon>
        <taxon>Spiralia</taxon>
        <taxon>Lophotrochozoa</taxon>
        <taxon>Mollusca</taxon>
        <taxon>Gastropoda</taxon>
        <taxon>Heterobranchia</taxon>
        <taxon>Euthyneura</taxon>
        <taxon>Tectipleura</taxon>
        <taxon>Aplysiida</taxon>
        <taxon>Aplysioidea</taxon>
        <taxon>Aplysiidae</taxon>
        <taxon>Aplysia</taxon>
    </lineage>
</organism>
<dbReference type="PANTHER" id="PTHR24020:SF20">
    <property type="entry name" value="PH DOMAIN-CONTAINING PROTEIN"/>
    <property type="match status" value="1"/>
</dbReference>
<reference evidence="3" key="1">
    <citation type="submission" date="2025-08" db="UniProtKB">
        <authorList>
            <consortium name="RefSeq"/>
        </authorList>
    </citation>
    <scope>IDENTIFICATION</scope>
</reference>
<protein>
    <submittedName>
        <fullName evidence="3">von Willebrand factor A domain-containing protein 2-like</fullName>
    </submittedName>
</protein>
<evidence type="ECO:0000259" key="1">
    <source>
        <dbReference type="PROSITE" id="PS50234"/>
    </source>
</evidence>
<name>A0ABM0KBG3_APLCA</name>
<keyword evidence="2" id="KW-1185">Reference proteome</keyword>
<feature type="non-terminal residue" evidence="3">
    <location>
        <position position="135"/>
    </location>
</feature>
<gene>
    <name evidence="3" type="primary">LOC101853601</name>
</gene>
<dbReference type="RefSeq" id="XP_005113553.1">
    <property type="nucleotide sequence ID" value="XM_005113496.1"/>
</dbReference>
<accession>A0ABM0KBG3</accession>
<dbReference type="PANTHER" id="PTHR24020">
    <property type="entry name" value="COLLAGEN ALPHA"/>
    <property type="match status" value="1"/>
</dbReference>
<dbReference type="Proteomes" id="UP000694888">
    <property type="component" value="Unplaced"/>
</dbReference>
<dbReference type="GeneID" id="101853601"/>
<sequence length="135" mass="14501">TPTAVPKCDAKQTDVILVLDACCFTDASFADNFVKLLDFAGNYTEQFDLGPDDVQFGAVVFGNSPLRVFDLKDFSNHTKMTQAIGEAPALRGTLRTNKAFDLVASDMFSVAKGGRENASKIVILMTDSPSADLAD</sequence>